<dbReference type="Proteomes" id="UP000003157">
    <property type="component" value="Unassembled WGS sequence"/>
</dbReference>
<keyword evidence="4" id="KW-1185">Reference proteome</keyword>
<feature type="transmembrane region" description="Helical" evidence="1">
    <location>
        <begin position="174"/>
        <end position="197"/>
    </location>
</feature>
<evidence type="ECO:0000259" key="2">
    <source>
        <dbReference type="Pfam" id="PF04892"/>
    </source>
</evidence>
<keyword evidence="1" id="KW-0472">Membrane</keyword>
<dbReference type="STRING" id="100884.GCA_000269565_01454"/>
<dbReference type="GeneID" id="78229330"/>
<evidence type="ECO:0000313" key="3">
    <source>
        <dbReference type="EMBL" id="EFW06709.1"/>
    </source>
</evidence>
<dbReference type="EMBL" id="ADKX01000001">
    <property type="protein sequence ID" value="EFW06709.1"/>
    <property type="molecule type" value="Genomic_DNA"/>
</dbReference>
<feature type="transmembrane region" description="Helical" evidence="1">
    <location>
        <begin position="6"/>
        <end position="28"/>
    </location>
</feature>
<protein>
    <recommendedName>
        <fullName evidence="2">VanZ-like domain-containing protein</fullName>
    </recommendedName>
</protein>
<evidence type="ECO:0000313" key="4">
    <source>
        <dbReference type="Proteomes" id="UP000003157"/>
    </source>
</evidence>
<dbReference type="InterPro" id="IPR006976">
    <property type="entry name" value="VanZ-like"/>
</dbReference>
<dbReference type="PANTHER" id="PTHR36834">
    <property type="entry name" value="MEMBRANE PROTEIN-RELATED"/>
    <property type="match status" value="1"/>
</dbReference>
<feature type="transmembrane region" description="Helical" evidence="1">
    <location>
        <begin position="139"/>
        <end position="162"/>
    </location>
</feature>
<comment type="caution">
    <text evidence="3">The sequence shown here is derived from an EMBL/GenBank/DDBJ whole genome shotgun (WGS) entry which is preliminary data.</text>
</comment>
<dbReference type="PIRSF" id="PIRSF031578">
    <property type="entry name" value="Uncharacterised_Vanz_RDD-cont"/>
    <property type="match status" value="1"/>
</dbReference>
<keyword evidence="1" id="KW-0812">Transmembrane</keyword>
<organism evidence="3 4">
    <name type="scientific">Coprobacillus cateniformis</name>
    <dbReference type="NCBI Taxonomy" id="100884"/>
    <lineage>
        <taxon>Bacteria</taxon>
        <taxon>Bacillati</taxon>
        <taxon>Bacillota</taxon>
        <taxon>Erysipelotrichia</taxon>
        <taxon>Erysipelotrichales</taxon>
        <taxon>Coprobacillaceae</taxon>
        <taxon>Coprobacillus</taxon>
    </lineage>
</organism>
<dbReference type="PANTHER" id="PTHR36834:SF1">
    <property type="entry name" value="INTEGRAL MEMBRANE PROTEIN"/>
    <property type="match status" value="1"/>
</dbReference>
<feature type="transmembrane region" description="Helical" evidence="1">
    <location>
        <begin position="244"/>
        <end position="263"/>
    </location>
</feature>
<accession>E7G658</accession>
<keyword evidence="1" id="KW-1133">Transmembrane helix</keyword>
<dbReference type="OrthoDB" id="9805025at2"/>
<sequence>MSTYLIPIQVAMIVFPIIAFCLTLPYAIYQYYKYGAIPILRTLIIFSFIYYLINAYFMTILPLPSVESVAKMTSPTMKLTPFYSVPQIIKASPFVWNQPSTYISTLLEPNMRVILFNILLTVPFGIYLRYYFQLSFKKTIFFTFLLSLSFELIQLSALFGIYPRPYRLFEIDDLITNTLGGMLGYAICPLFAHFLPTREKLDSIAYEQGQKVSKPRKFFAFLIDALFIFILIMILHLLKVPYHISYFGITILFYILLPFMHNGQTPGKIMTKIVLENPSGTKKYQYLIHYLPLYFLIIPTPYYFYQFLKLSNQLSPLLCYGSIIILIIIFFLTTCQFILSFFSSSHMWFDYYSHLTHVSAITQIPNLPQTPEL</sequence>
<reference evidence="3 4" key="1">
    <citation type="submission" date="2010-12" db="EMBL/GenBank/DDBJ databases">
        <title>The Genome Sequence of Coprobacillus sp. strain 29_1.</title>
        <authorList>
            <consortium name="The Broad Institute Genome Sequencing Platform"/>
            <person name="Earl A."/>
            <person name="Ward D."/>
            <person name="Feldgarden M."/>
            <person name="Gevers D."/>
            <person name="Daigneault M."/>
            <person name="Sibley C.D."/>
            <person name="White A."/>
            <person name="Strauss J."/>
            <person name="Allen-Vercoe E."/>
            <person name="Young S.K."/>
            <person name="Zeng Q."/>
            <person name="Gargeya S."/>
            <person name="Fitzgerald M."/>
            <person name="Haas B."/>
            <person name="Abouelleil A."/>
            <person name="Alvarado L."/>
            <person name="Arachchi H.M."/>
            <person name="Berlin A."/>
            <person name="Brown A."/>
            <person name="Chapman S.B."/>
            <person name="Chen Z."/>
            <person name="Dunbar C."/>
            <person name="Freedman E."/>
            <person name="Gearin G."/>
            <person name="Gellesch M."/>
            <person name="Goldberg J."/>
            <person name="Griggs A."/>
            <person name="Gujja S."/>
            <person name="Heilman E."/>
            <person name="Heiman D."/>
            <person name="Howarth C."/>
            <person name="Larson L."/>
            <person name="Lui A."/>
            <person name="MacDonald P.J.P."/>
            <person name="Mehta T."/>
            <person name="Montmayeur A."/>
            <person name="Murphy C."/>
            <person name="Neiman D."/>
            <person name="Pearson M."/>
            <person name="Priest M."/>
            <person name="Roberts A."/>
            <person name="Saif S."/>
            <person name="Shea T."/>
            <person name="Shenoy N."/>
            <person name="Sisk P."/>
            <person name="Stolte C."/>
            <person name="Sykes S."/>
            <person name="White J."/>
            <person name="Yandava C."/>
            <person name="Nusbaum C."/>
            <person name="Birren B."/>
        </authorList>
    </citation>
    <scope>NUCLEOTIDE SEQUENCE [LARGE SCALE GENOMIC DNA]</scope>
    <source>
        <strain evidence="3 4">29_1</strain>
    </source>
</reference>
<feature type="transmembrane region" description="Helical" evidence="1">
    <location>
        <begin position="284"/>
        <end position="305"/>
    </location>
</feature>
<feature type="transmembrane region" description="Helical" evidence="1">
    <location>
        <begin position="40"/>
        <end position="63"/>
    </location>
</feature>
<feature type="transmembrane region" description="Helical" evidence="1">
    <location>
        <begin position="218"/>
        <end position="238"/>
    </location>
</feature>
<evidence type="ECO:0000256" key="1">
    <source>
        <dbReference type="SAM" id="Phobius"/>
    </source>
</evidence>
<name>E7G658_9FIRM</name>
<dbReference type="Pfam" id="PF04892">
    <property type="entry name" value="VanZ"/>
    <property type="match status" value="1"/>
</dbReference>
<dbReference type="InterPro" id="IPR021192">
    <property type="entry name" value="UCP031578_Vanz/RDD"/>
</dbReference>
<dbReference type="AlphaFoldDB" id="E7G658"/>
<feature type="domain" description="VanZ-like" evidence="2">
    <location>
        <begin position="48"/>
        <end position="191"/>
    </location>
</feature>
<gene>
    <name evidence="3" type="ORF">HMPREF9488_00246</name>
</gene>
<feature type="transmembrane region" description="Helical" evidence="1">
    <location>
        <begin position="317"/>
        <end position="342"/>
    </location>
</feature>
<dbReference type="eggNOG" id="COG4767">
    <property type="taxonomic scope" value="Bacteria"/>
</dbReference>
<dbReference type="HOGENOM" id="CLU_042608_1_0_9"/>
<dbReference type="InterPro" id="IPR053150">
    <property type="entry name" value="Teicoplanin_resist-assoc"/>
</dbReference>
<proteinExistence type="predicted"/>
<feature type="transmembrane region" description="Helical" evidence="1">
    <location>
        <begin position="114"/>
        <end position="132"/>
    </location>
</feature>
<dbReference type="RefSeq" id="WP_008787374.1">
    <property type="nucleotide sequence ID" value="NZ_AKCB01000001.1"/>
</dbReference>